<dbReference type="OrthoDB" id="5423298at2759"/>
<dbReference type="EMBL" id="JAGTJQ010000010">
    <property type="protein sequence ID" value="KAH7021262.1"/>
    <property type="molecule type" value="Genomic_DNA"/>
</dbReference>
<keyword evidence="3" id="KW-1185">Reference proteome</keyword>
<reference evidence="2" key="1">
    <citation type="journal article" date="2021" name="Nat. Commun.">
        <title>Genetic determinants of endophytism in the Arabidopsis root mycobiome.</title>
        <authorList>
            <person name="Mesny F."/>
            <person name="Miyauchi S."/>
            <person name="Thiergart T."/>
            <person name="Pickel B."/>
            <person name="Atanasova L."/>
            <person name="Karlsson M."/>
            <person name="Huettel B."/>
            <person name="Barry K.W."/>
            <person name="Haridas S."/>
            <person name="Chen C."/>
            <person name="Bauer D."/>
            <person name="Andreopoulos W."/>
            <person name="Pangilinan J."/>
            <person name="LaButti K."/>
            <person name="Riley R."/>
            <person name="Lipzen A."/>
            <person name="Clum A."/>
            <person name="Drula E."/>
            <person name="Henrissat B."/>
            <person name="Kohler A."/>
            <person name="Grigoriev I.V."/>
            <person name="Martin F.M."/>
            <person name="Hacquard S."/>
        </authorList>
    </citation>
    <scope>NUCLEOTIDE SEQUENCE</scope>
    <source>
        <strain evidence="2">MPI-CAGE-CH-0230</strain>
    </source>
</reference>
<evidence type="ECO:0000313" key="3">
    <source>
        <dbReference type="Proteomes" id="UP000756346"/>
    </source>
</evidence>
<organism evidence="2 3">
    <name type="scientific">Microdochium trichocladiopsis</name>
    <dbReference type="NCBI Taxonomy" id="1682393"/>
    <lineage>
        <taxon>Eukaryota</taxon>
        <taxon>Fungi</taxon>
        <taxon>Dikarya</taxon>
        <taxon>Ascomycota</taxon>
        <taxon>Pezizomycotina</taxon>
        <taxon>Sordariomycetes</taxon>
        <taxon>Xylariomycetidae</taxon>
        <taxon>Xylariales</taxon>
        <taxon>Microdochiaceae</taxon>
        <taxon>Microdochium</taxon>
    </lineage>
</organism>
<accession>A0A9P8XWK3</accession>
<sequence>MLARDTDMVVMGRGAYDTTGVPKPPPRPSPNHTRRRVGLDLATHDLLARGPMYQHYCPEDLFGTAADHPLGG</sequence>
<proteinExistence type="predicted"/>
<evidence type="ECO:0000313" key="2">
    <source>
        <dbReference type="EMBL" id="KAH7021262.1"/>
    </source>
</evidence>
<feature type="region of interest" description="Disordered" evidence="1">
    <location>
        <begin position="1"/>
        <end position="36"/>
    </location>
</feature>
<evidence type="ECO:0000256" key="1">
    <source>
        <dbReference type="SAM" id="MobiDB-lite"/>
    </source>
</evidence>
<protein>
    <submittedName>
        <fullName evidence="2">Uncharacterized protein</fullName>
    </submittedName>
</protein>
<gene>
    <name evidence="2" type="ORF">B0I36DRAFT_367689</name>
</gene>
<dbReference type="AlphaFoldDB" id="A0A9P8XWK3"/>
<name>A0A9P8XWK3_9PEZI</name>
<dbReference type="Proteomes" id="UP000756346">
    <property type="component" value="Unassembled WGS sequence"/>
</dbReference>
<comment type="caution">
    <text evidence="2">The sequence shown here is derived from an EMBL/GenBank/DDBJ whole genome shotgun (WGS) entry which is preliminary data.</text>
</comment>
<dbReference type="GeneID" id="70189058"/>
<dbReference type="RefSeq" id="XP_046007463.1">
    <property type="nucleotide sequence ID" value="XM_046159512.1"/>
</dbReference>